<feature type="domain" description="Ataxin-10" evidence="9">
    <location>
        <begin position="617"/>
        <end position="715"/>
    </location>
</feature>
<dbReference type="EMBL" id="ML220130">
    <property type="protein sequence ID" value="TGZ79616.1"/>
    <property type="molecule type" value="Genomic_DNA"/>
</dbReference>
<dbReference type="OrthoDB" id="379794at2759"/>
<evidence type="ECO:0000256" key="4">
    <source>
        <dbReference type="ARBA" id="ARBA00044746"/>
    </source>
</evidence>
<dbReference type="InterPro" id="IPR011989">
    <property type="entry name" value="ARM-like"/>
</dbReference>
<dbReference type="InterPro" id="IPR016024">
    <property type="entry name" value="ARM-type_fold"/>
</dbReference>
<feature type="compositionally biased region" description="Polar residues" evidence="7">
    <location>
        <begin position="187"/>
        <end position="196"/>
    </location>
</feature>
<dbReference type="GO" id="GO:0051301">
    <property type="term" value="P:cell division"/>
    <property type="evidence" value="ECO:0007669"/>
    <property type="project" value="UniProtKB-KW"/>
</dbReference>
<proteinExistence type="inferred from homology"/>
<feature type="region of interest" description="Disordered" evidence="7">
    <location>
        <begin position="540"/>
        <end position="561"/>
    </location>
</feature>
<feature type="chain" id="PRO_5020852567" description="Ataxin-10 homolog" evidence="8">
    <location>
        <begin position="18"/>
        <end position="720"/>
    </location>
</feature>
<feature type="compositionally biased region" description="Basic and acidic residues" evidence="7">
    <location>
        <begin position="540"/>
        <end position="551"/>
    </location>
</feature>
<evidence type="ECO:0000256" key="3">
    <source>
        <dbReference type="ARBA" id="ARBA00023306"/>
    </source>
</evidence>
<keyword evidence="3" id="KW-0131">Cell cycle</keyword>
<evidence type="ECO:0000313" key="10">
    <source>
        <dbReference type="EMBL" id="TGZ79616.1"/>
    </source>
</evidence>
<dbReference type="Gene3D" id="1.25.10.10">
    <property type="entry name" value="Leucine-rich Repeat Variant"/>
    <property type="match status" value="1"/>
</dbReference>
<name>A0A4S2MT21_9PEZI</name>
<dbReference type="STRING" id="341454.A0A4S2MT21"/>
<dbReference type="Pfam" id="PF09759">
    <property type="entry name" value="Atx10homo_assoc"/>
    <property type="match status" value="1"/>
</dbReference>
<evidence type="ECO:0000259" key="9">
    <source>
        <dbReference type="Pfam" id="PF09759"/>
    </source>
</evidence>
<dbReference type="PANTHER" id="PTHR13255">
    <property type="entry name" value="ATAXIN-10"/>
    <property type="match status" value="1"/>
</dbReference>
<sequence>MSLLEDLLITLLFGTQASFTHPGVLIPTVESTSDIELKNVVKQTQRSRDARETLGFSQKVWRSMTETLRAGNDELQGNKHHLLPKVWDLAILARNLLAAKEKAQNLAASEGFEAEIRRLLTICVEKTSKPVPPNLEKAAHEKELQMKGGYKKVLITSLQFLNNLMTQNETRKLHLWLHLFGTPSSVTNASPATHTQNGSGAGSSGKNKGKNKSKTQSGARGAANNNGSHENGFAGTAIGTGVAPHSETAQKCNSLSAGFNAKYYKPGFLTDVPRLLQPDEIEPLLMILQSGVVAFDGTDEAMQAVRCKLMLAQGYGRSLLRETLVFLGAWEVDEEDFCYRVLAQVVEAILINGLIPYAYECFRDEKDVVTPAQSSLLKLLVTVYRPQPALPTPTQGEWVQNNASLGPLQYLPSLRGVIKQPYEYDDPPVIEASIPTFFVNVFRKQVLGPVLAVIRLQGAIRRGEEPKDRFELSLWDLDRIYEGVYQFMELFILFSEDDDAKRVLHANNDALVCDFVKLLGELDRNIPRYVASKDKPALAEVSREKEEKSTEAVEGNSTTYREVQRSAVDSKFMVERPFDIDDNAHDGDNDLDYDDLDDDLDDQRDLVDPDEFTWPNVKRFLVILISSLAWNNKNVQDLVRKNGGVEVVLNQCKIDDDNPYIREHAILCIRSLLQGNPANQKIVEELNARETVPSEVLDKHGYEPYIDDKGRVKLKRTGSK</sequence>
<feature type="signal peptide" evidence="8">
    <location>
        <begin position="1"/>
        <end position="17"/>
    </location>
</feature>
<evidence type="ECO:0000313" key="11">
    <source>
        <dbReference type="Proteomes" id="UP000298138"/>
    </source>
</evidence>
<feature type="region of interest" description="Disordered" evidence="7">
    <location>
        <begin position="187"/>
        <end position="239"/>
    </location>
</feature>
<evidence type="ECO:0000256" key="8">
    <source>
        <dbReference type="SAM" id="SignalP"/>
    </source>
</evidence>
<dbReference type="Proteomes" id="UP000298138">
    <property type="component" value="Unassembled WGS sequence"/>
</dbReference>
<keyword evidence="11" id="KW-1185">Reference proteome</keyword>
<comment type="function">
    <text evidence="4">May play a role in the regulation of cytokinesis.</text>
</comment>
<comment type="similarity">
    <text evidence="1">Belongs to the ataxin-10 family.</text>
</comment>
<accession>A0A4S2MT21</accession>
<feature type="compositionally biased region" description="Polar residues" evidence="7">
    <location>
        <begin position="215"/>
        <end position="229"/>
    </location>
</feature>
<evidence type="ECO:0000256" key="7">
    <source>
        <dbReference type="SAM" id="MobiDB-lite"/>
    </source>
</evidence>
<evidence type="ECO:0000256" key="6">
    <source>
        <dbReference type="ARBA" id="ARBA00044805"/>
    </source>
</evidence>
<protein>
    <recommendedName>
        <fullName evidence="5">Ataxin-10 homolog</fullName>
    </recommendedName>
    <alternativeName>
        <fullName evidence="6">Copper transport protein 86</fullName>
    </alternativeName>
</protein>
<dbReference type="AlphaFoldDB" id="A0A4S2MT21"/>
<dbReference type="InterPro" id="IPR051374">
    <property type="entry name" value="Ataxin-10/CTR86_families"/>
</dbReference>
<evidence type="ECO:0000256" key="2">
    <source>
        <dbReference type="ARBA" id="ARBA00022618"/>
    </source>
</evidence>
<keyword evidence="8" id="KW-0732">Signal</keyword>
<reference evidence="10 11" key="1">
    <citation type="submission" date="2019-04" db="EMBL/GenBank/DDBJ databases">
        <title>Comparative genomics and transcriptomics to analyze fruiting body development in filamentous ascomycetes.</title>
        <authorList>
            <consortium name="DOE Joint Genome Institute"/>
            <person name="Lutkenhaus R."/>
            <person name="Traeger S."/>
            <person name="Breuer J."/>
            <person name="Kuo A."/>
            <person name="Lipzen A."/>
            <person name="Pangilinan J."/>
            <person name="Dilworth D."/>
            <person name="Sandor L."/>
            <person name="Poggeler S."/>
            <person name="Barry K."/>
            <person name="Grigoriev I.V."/>
            <person name="Nowrousian M."/>
        </authorList>
    </citation>
    <scope>NUCLEOTIDE SEQUENCE [LARGE SCALE GENOMIC DNA]</scope>
    <source>
        <strain evidence="10 11">CBS 389.68</strain>
    </source>
</reference>
<evidence type="ECO:0000256" key="5">
    <source>
        <dbReference type="ARBA" id="ARBA00044801"/>
    </source>
</evidence>
<dbReference type="PANTHER" id="PTHR13255:SF0">
    <property type="entry name" value="ATAXIN-10"/>
    <property type="match status" value="1"/>
</dbReference>
<organism evidence="10 11">
    <name type="scientific">Ascodesmis nigricans</name>
    <dbReference type="NCBI Taxonomy" id="341454"/>
    <lineage>
        <taxon>Eukaryota</taxon>
        <taxon>Fungi</taxon>
        <taxon>Dikarya</taxon>
        <taxon>Ascomycota</taxon>
        <taxon>Pezizomycotina</taxon>
        <taxon>Pezizomycetes</taxon>
        <taxon>Pezizales</taxon>
        <taxon>Ascodesmidaceae</taxon>
        <taxon>Ascodesmis</taxon>
    </lineage>
</organism>
<gene>
    <name evidence="10" type="ORF">EX30DRAFT_342247</name>
</gene>
<dbReference type="InParanoid" id="A0A4S2MT21"/>
<dbReference type="InterPro" id="IPR019156">
    <property type="entry name" value="Ataxin-10_domain"/>
</dbReference>
<evidence type="ECO:0000256" key="1">
    <source>
        <dbReference type="ARBA" id="ARBA00008384"/>
    </source>
</evidence>
<keyword evidence="2" id="KW-0132">Cell division</keyword>
<dbReference type="GO" id="GO:0005829">
    <property type="term" value="C:cytosol"/>
    <property type="evidence" value="ECO:0007669"/>
    <property type="project" value="TreeGrafter"/>
</dbReference>
<dbReference type="SUPFAM" id="SSF48371">
    <property type="entry name" value="ARM repeat"/>
    <property type="match status" value="1"/>
</dbReference>